<dbReference type="Proteomes" id="UP000559182">
    <property type="component" value="Unassembled WGS sequence"/>
</dbReference>
<proteinExistence type="predicted"/>
<dbReference type="AlphaFoldDB" id="A0A839NFD8"/>
<organism evidence="2 3">
    <name type="scientific">Flexivirga oryzae</name>
    <dbReference type="NCBI Taxonomy" id="1794944"/>
    <lineage>
        <taxon>Bacteria</taxon>
        <taxon>Bacillati</taxon>
        <taxon>Actinomycetota</taxon>
        <taxon>Actinomycetes</taxon>
        <taxon>Micrococcales</taxon>
        <taxon>Dermacoccaceae</taxon>
        <taxon>Flexivirga</taxon>
    </lineage>
</organism>
<comment type="caution">
    <text evidence="2">The sequence shown here is derived from an EMBL/GenBank/DDBJ whole genome shotgun (WGS) entry which is preliminary data.</text>
</comment>
<name>A0A839NFD8_9MICO</name>
<protein>
    <recommendedName>
        <fullName evidence="4">DUF2599 domain-containing protein</fullName>
    </recommendedName>
</protein>
<sequence length="196" mass="20484">MRMGGVSAGGPVSFRVGMARARAGMAARARAGMALLLIAGVAACGSGDVRSASSGRATTHRVEPLHTAAPGVTATASGSTAPAARRSSTTTDEAPPPYIAKVVWVSLPSGRSLQVYPTSSGRVATSDGAERVAWREVLRKTPDAGTPGMRAQFDCHWAFARLAEPNKPSWNLEPWRPVVSAQRMYDTRCNPGGPEV</sequence>
<evidence type="ECO:0008006" key="4">
    <source>
        <dbReference type="Google" id="ProtNLM"/>
    </source>
</evidence>
<evidence type="ECO:0000256" key="1">
    <source>
        <dbReference type="SAM" id="MobiDB-lite"/>
    </source>
</evidence>
<evidence type="ECO:0000313" key="3">
    <source>
        <dbReference type="Proteomes" id="UP000559182"/>
    </source>
</evidence>
<reference evidence="2 3" key="1">
    <citation type="submission" date="2020-08" db="EMBL/GenBank/DDBJ databases">
        <title>Sequencing the genomes of 1000 actinobacteria strains.</title>
        <authorList>
            <person name="Klenk H.-P."/>
        </authorList>
    </citation>
    <scope>NUCLEOTIDE SEQUENCE [LARGE SCALE GENOMIC DNA]</scope>
    <source>
        <strain evidence="2 3">DSM 105369</strain>
    </source>
</reference>
<evidence type="ECO:0000313" key="2">
    <source>
        <dbReference type="EMBL" id="MBB2893401.1"/>
    </source>
</evidence>
<keyword evidence="3" id="KW-1185">Reference proteome</keyword>
<accession>A0A839NFD8</accession>
<dbReference type="InterPro" id="IPR019719">
    <property type="entry name" value="DUF2599"/>
</dbReference>
<gene>
    <name evidence="2" type="ORF">FHU39_003419</name>
</gene>
<feature type="region of interest" description="Disordered" evidence="1">
    <location>
        <begin position="72"/>
        <end position="93"/>
    </location>
</feature>
<dbReference type="EMBL" id="JACHVQ010000002">
    <property type="protein sequence ID" value="MBB2893401.1"/>
    <property type="molecule type" value="Genomic_DNA"/>
</dbReference>
<feature type="compositionally biased region" description="Low complexity" evidence="1">
    <location>
        <begin position="72"/>
        <end position="91"/>
    </location>
</feature>
<dbReference type="RefSeq" id="WP_221185576.1">
    <property type="nucleotide sequence ID" value="NZ_JACHVQ010000002.1"/>
</dbReference>
<dbReference type="Pfam" id="PF10783">
    <property type="entry name" value="DUF2599"/>
    <property type="match status" value="1"/>
</dbReference>